<comment type="similarity">
    <text evidence="18">Belongs to the NnrE/AIBP family.</text>
</comment>
<dbReference type="GO" id="GO:0005524">
    <property type="term" value="F:ATP binding"/>
    <property type="evidence" value="ECO:0007669"/>
    <property type="project" value="UniProtKB-UniRule"/>
</dbReference>
<dbReference type="Pfam" id="PF03853">
    <property type="entry name" value="YjeF_N"/>
    <property type="match status" value="1"/>
</dbReference>
<dbReference type="HAMAP" id="MF_01966">
    <property type="entry name" value="NADHX_epimerase"/>
    <property type="match status" value="1"/>
</dbReference>
<evidence type="ECO:0000256" key="17">
    <source>
        <dbReference type="HAMAP-Rule" id="MF_01965"/>
    </source>
</evidence>
<dbReference type="GO" id="GO:0110051">
    <property type="term" value="P:metabolite repair"/>
    <property type="evidence" value="ECO:0007669"/>
    <property type="project" value="TreeGrafter"/>
</dbReference>
<dbReference type="GO" id="GO:0046872">
    <property type="term" value="F:metal ion binding"/>
    <property type="evidence" value="ECO:0007669"/>
    <property type="project" value="UniProtKB-UniRule"/>
</dbReference>
<feature type="binding site" evidence="17">
    <location>
        <position position="453"/>
    </location>
    <ligand>
        <name>(6S)-NADPHX</name>
        <dbReference type="ChEBI" id="CHEBI:64076"/>
    </ligand>
</feature>
<feature type="binding site" evidence="18">
    <location>
        <position position="60"/>
    </location>
    <ligand>
        <name>K(+)</name>
        <dbReference type="ChEBI" id="CHEBI:29103"/>
    </ligand>
</feature>
<dbReference type="PROSITE" id="PS51383">
    <property type="entry name" value="YJEF_C_3"/>
    <property type="match status" value="1"/>
</dbReference>
<feature type="domain" description="YjeF N-terminal" evidence="21">
    <location>
        <begin position="10"/>
        <end position="222"/>
    </location>
</feature>
<dbReference type="SUPFAM" id="SSF64153">
    <property type="entry name" value="YjeF N-terminal domain-like"/>
    <property type="match status" value="1"/>
</dbReference>
<dbReference type="GO" id="GO:0052855">
    <property type="term" value="F:ADP-dependent NAD(P)H-hydrate dehydratase activity"/>
    <property type="evidence" value="ECO:0007669"/>
    <property type="project" value="UniProtKB-UniRule"/>
</dbReference>
<evidence type="ECO:0000256" key="14">
    <source>
        <dbReference type="ARBA" id="ARBA00025153"/>
    </source>
</evidence>
<dbReference type="InterPro" id="IPR000631">
    <property type="entry name" value="CARKD"/>
</dbReference>
<evidence type="ECO:0000256" key="19">
    <source>
        <dbReference type="PIRNR" id="PIRNR017184"/>
    </source>
</evidence>
<comment type="cofactor">
    <cofactor evidence="17">
        <name>Mg(2+)</name>
        <dbReference type="ChEBI" id="CHEBI:18420"/>
    </cofactor>
</comment>
<dbReference type="GO" id="GO:0046496">
    <property type="term" value="P:nicotinamide nucleotide metabolic process"/>
    <property type="evidence" value="ECO:0007669"/>
    <property type="project" value="UniProtKB-UniRule"/>
</dbReference>
<evidence type="ECO:0000256" key="18">
    <source>
        <dbReference type="HAMAP-Rule" id="MF_01966"/>
    </source>
</evidence>
<keyword evidence="7 17" id="KW-0067">ATP-binding</keyword>
<evidence type="ECO:0000256" key="16">
    <source>
        <dbReference type="ARBA" id="ARBA00049209"/>
    </source>
</evidence>
<keyword evidence="13" id="KW-0511">Multifunctional enzyme</keyword>
<evidence type="ECO:0000256" key="8">
    <source>
        <dbReference type="ARBA" id="ARBA00022857"/>
    </source>
</evidence>
<keyword evidence="12 17" id="KW-0456">Lyase</keyword>
<evidence type="ECO:0000256" key="15">
    <source>
        <dbReference type="ARBA" id="ARBA00048238"/>
    </source>
</evidence>
<comment type="function">
    <text evidence="18">Catalyzes the epimerization of the S- and R-forms of NAD(P)HX, a damaged form of NAD(P)H that is a result of enzymatic or heat-dependent hydration. This is a prerequisite for the S-specific NAD(P)H-hydrate dehydratase to allow the repair of both epimers of NAD(P)HX.</text>
</comment>
<feature type="binding site" evidence="18">
    <location>
        <position position="165"/>
    </location>
    <ligand>
        <name>(6S)-NADPHX</name>
        <dbReference type="ChEBI" id="CHEBI:64076"/>
    </ligand>
</feature>
<feature type="binding site" evidence="17">
    <location>
        <begin position="424"/>
        <end position="428"/>
    </location>
    <ligand>
        <name>AMP</name>
        <dbReference type="ChEBI" id="CHEBI:456215"/>
    </ligand>
</feature>
<gene>
    <name evidence="17" type="primary">nnrD</name>
    <name evidence="18" type="synonym">nnrE</name>
    <name evidence="22" type="ORF">NE630_08065</name>
</gene>
<evidence type="ECO:0000256" key="5">
    <source>
        <dbReference type="ARBA" id="ARBA00022723"/>
    </source>
</evidence>
<proteinExistence type="inferred from homology"/>
<comment type="subunit">
    <text evidence="17">Homotetramer.</text>
</comment>
<comment type="similarity">
    <text evidence="3 19">In the N-terminal section; belongs to the NnrE/AIBP family.</text>
</comment>
<name>A0AAW5K386_9BACT</name>
<evidence type="ECO:0000256" key="2">
    <source>
        <dbReference type="ARBA" id="ARBA00000909"/>
    </source>
</evidence>
<dbReference type="Pfam" id="PF01256">
    <property type="entry name" value="Carb_kinase"/>
    <property type="match status" value="1"/>
</dbReference>
<feature type="binding site" evidence="18">
    <location>
        <begin position="137"/>
        <end position="143"/>
    </location>
    <ligand>
        <name>(6S)-NADPHX</name>
        <dbReference type="ChEBI" id="CHEBI:64076"/>
    </ligand>
</feature>
<sequence>MKNFYLPADIREADIIAADKYGVPSVVLMENAAKNAAREAVRLSGDPKGSFVVLAGGGNNGGDGFAAARHLIIGGAEVTVLKSDADEAYRNDAAVNLAILRRLNGGRLRIFDTPKLIDSEISALLDGAGCIVEGLLGTGTAGAPRKEPARLIRLLEGRKKILSLDIPSGIDPENGAVYDPCVKAAETVTFLAPKRGMAFLPALEACGRIITADIGIPSNAILPQKPALSLWGLDDLHDLLPEVSRSIHKTERGNLLIYSGSGSYRGAPLLTARGALRAGAGLVFMAVPDFIAPHLSAEMPEVIVLPLATRNGEVESAPAVSVLAECLPKCAALVAGPGCGRSDGVGELFSWLWQNCRLPMLLDADMLWFFAQSGAGLPSREDVLLTPHSAEAGRILGLSPAEVDAGRAECVKALAVKTGQALLKGRNTLIASGGPLRMIGTGSPALAVPGSGDVLSGIIGAFIAAGLSIADAATAGALAHGAAGEVLEARFGLRGAFAREIADEIPAILR</sequence>
<comment type="catalytic activity">
    <reaction evidence="15 17 19">
        <text>(6S)-NADHX + ADP = AMP + phosphate + NADH + H(+)</text>
        <dbReference type="Rhea" id="RHEA:32223"/>
        <dbReference type="ChEBI" id="CHEBI:15378"/>
        <dbReference type="ChEBI" id="CHEBI:43474"/>
        <dbReference type="ChEBI" id="CHEBI:57945"/>
        <dbReference type="ChEBI" id="CHEBI:64074"/>
        <dbReference type="ChEBI" id="CHEBI:456215"/>
        <dbReference type="ChEBI" id="CHEBI:456216"/>
        <dbReference type="EC" id="4.2.1.136"/>
    </reaction>
</comment>
<comment type="function">
    <text evidence="17">Catalyzes the dehydration of the S-form of NAD(P)HX at the expense of ADP, which is converted to AMP. Together with NAD(P)HX epimerase, which catalyzes the epimerization of the S- and R-forms, the enzyme allows the repair of both epimers of NAD(P)HX, a damaged form of NAD(P)H that is a result of enzymatic or heat-dependent hydration.</text>
</comment>
<dbReference type="EMBL" id="JANFYT010000014">
    <property type="protein sequence ID" value="MCQ4814382.1"/>
    <property type="molecule type" value="Genomic_DNA"/>
</dbReference>
<keyword evidence="11 18" id="KW-0413">Isomerase</keyword>
<evidence type="ECO:0000259" key="21">
    <source>
        <dbReference type="PROSITE" id="PS51385"/>
    </source>
</evidence>
<evidence type="ECO:0000313" key="22">
    <source>
        <dbReference type="EMBL" id="MCQ4814382.1"/>
    </source>
</evidence>
<feature type="binding site" evidence="17">
    <location>
        <position position="267"/>
    </location>
    <ligand>
        <name>(6S)-NADPHX</name>
        <dbReference type="ChEBI" id="CHEBI:64076"/>
    </ligand>
</feature>
<keyword evidence="5 18" id="KW-0479">Metal-binding</keyword>
<reference evidence="22 23" key="1">
    <citation type="submission" date="2022-06" db="EMBL/GenBank/DDBJ databases">
        <title>Isolation of gut microbiota from human fecal samples.</title>
        <authorList>
            <person name="Pamer E.G."/>
            <person name="Barat B."/>
            <person name="Waligurski E."/>
            <person name="Medina S."/>
            <person name="Paddock L."/>
            <person name="Mostad J."/>
        </authorList>
    </citation>
    <scope>NUCLEOTIDE SEQUENCE [LARGE SCALE GENOMIC DNA]</scope>
    <source>
        <strain evidence="22 23">DFI.9.90</strain>
    </source>
</reference>
<dbReference type="SUPFAM" id="SSF53613">
    <property type="entry name" value="Ribokinase-like"/>
    <property type="match status" value="1"/>
</dbReference>
<keyword evidence="9 18" id="KW-0630">Potassium</keyword>
<protein>
    <recommendedName>
        <fullName evidence="19">Bifunctional NAD(P)H-hydrate repair enzyme</fullName>
    </recommendedName>
    <alternativeName>
        <fullName evidence="19">Nicotinamide nucleotide repair protein</fullName>
    </alternativeName>
    <domain>
        <recommendedName>
            <fullName evidence="19">ADP-dependent (S)-NAD(P)H-hydrate dehydratase</fullName>
            <ecNumber evidence="19">4.2.1.136</ecNumber>
        </recommendedName>
        <alternativeName>
            <fullName evidence="19">ADP-dependent NAD(P)HX dehydratase</fullName>
        </alternativeName>
    </domain>
    <domain>
        <recommendedName>
            <fullName evidence="19">NAD(P)H-hydrate epimerase</fullName>
            <ecNumber evidence="19">5.1.99.6</ecNumber>
        </recommendedName>
    </domain>
</protein>
<dbReference type="NCBIfam" id="TIGR00197">
    <property type="entry name" value="yjeF_nterm"/>
    <property type="match status" value="1"/>
</dbReference>
<comment type="similarity">
    <text evidence="17">Belongs to the NnrD/CARKD family.</text>
</comment>
<evidence type="ECO:0000313" key="23">
    <source>
        <dbReference type="Proteomes" id="UP001205919"/>
    </source>
</evidence>
<comment type="caution">
    <text evidence="22">The sequence shown here is derived from an EMBL/GenBank/DDBJ whole genome shotgun (WGS) entry which is preliminary data.</text>
</comment>
<dbReference type="Gene3D" id="3.40.50.10260">
    <property type="entry name" value="YjeF N-terminal domain"/>
    <property type="match status" value="1"/>
</dbReference>
<dbReference type="InterPro" id="IPR004443">
    <property type="entry name" value="YjeF_N_dom"/>
</dbReference>
<feature type="binding site" evidence="18">
    <location>
        <position position="168"/>
    </location>
    <ligand>
        <name>K(+)</name>
        <dbReference type="ChEBI" id="CHEBI:29103"/>
    </ligand>
</feature>
<evidence type="ECO:0000256" key="1">
    <source>
        <dbReference type="ARBA" id="ARBA00000013"/>
    </source>
</evidence>
<comment type="catalytic activity">
    <reaction evidence="1 18 19">
        <text>(6R)-NADHX = (6S)-NADHX</text>
        <dbReference type="Rhea" id="RHEA:32215"/>
        <dbReference type="ChEBI" id="CHEBI:64074"/>
        <dbReference type="ChEBI" id="CHEBI:64075"/>
        <dbReference type="EC" id="5.1.99.6"/>
    </reaction>
</comment>
<dbReference type="EC" id="5.1.99.6" evidence="19"/>
<evidence type="ECO:0000256" key="13">
    <source>
        <dbReference type="ARBA" id="ARBA00023268"/>
    </source>
</evidence>
<dbReference type="Proteomes" id="UP001205919">
    <property type="component" value="Unassembled WGS sequence"/>
</dbReference>
<feature type="domain" description="YjeF C-terminal" evidence="20">
    <location>
        <begin position="232"/>
        <end position="510"/>
    </location>
</feature>
<dbReference type="InterPro" id="IPR029056">
    <property type="entry name" value="Ribokinase-like"/>
</dbReference>
<feature type="binding site" evidence="18">
    <location>
        <begin position="59"/>
        <end position="63"/>
    </location>
    <ligand>
        <name>(6S)-NADPHX</name>
        <dbReference type="ChEBI" id="CHEBI:64076"/>
    </ligand>
</feature>
<dbReference type="GO" id="GO:0052856">
    <property type="term" value="F:NAD(P)HX epimerase activity"/>
    <property type="evidence" value="ECO:0007669"/>
    <property type="project" value="UniProtKB-UniRule"/>
</dbReference>
<comment type="cofactor">
    <cofactor evidence="18 19">
        <name>K(+)</name>
        <dbReference type="ChEBI" id="CHEBI:29103"/>
    </cofactor>
    <text evidence="18 19">Binds 1 potassium ion per subunit.</text>
</comment>
<feature type="binding site" evidence="17">
    <location>
        <position position="452"/>
    </location>
    <ligand>
        <name>AMP</name>
        <dbReference type="ChEBI" id="CHEBI:456215"/>
    </ligand>
</feature>
<comment type="function">
    <text evidence="14 19">Bifunctional enzyme that catalyzes the epimerization of the S- and R-forms of NAD(P)HX and the dehydration of the S-form of NAD(P)HX at the expense of ADP, which is converted to AMP. This allows the repair of both epimers of NAD(P)HX, a damaged form of NAD(P)H that is a result of enzymatic or heat-dependent hydration.</text>
</comment>
<dbReference type="EC" id="4.2.1.136" evidence="19"/>
<dbReference type="CDD" id="cd01171">
    <property type="entry name" value="YXKO-related"/>
    <property type="match status" value="1"/>
</dbReference>
<organism evidence="22 23">
    <name type="scientific">Cloacibacillus evryensis</name>
    <dbReference type="NCBI Taxonomy" id="508460"/>
    <lineage>
        <taxon>Bacteria</taxon>
        <taxon>Thermotogati</taxon>
        <taxon>Synergistota</taxon>
        <taxon>Synergistia</taxon>
        <taxon>Synergistales</taxon>
        <taxon>Synergistaceae</taxon>
        <taxon>Cloacibacillus</taxon>
    </lineage>
</organism>
<keyword evidence="8 17" id="KW-0521">NADP</keyword>
<evidence type="ECO:0000256" key="11">
    <source>
        <dbReference type="ARBA" id="ARBA00023235"/>
    </source>
</evidence>
<comment type="catalytic activity">
    <reaction evidence="2 18 19">
        <text>(6R)-NADPHX = (6S)-NADPHX</text>
        <dbReference type="Rhea" id="RHEA:32227"/>
        <dbReference type="ChEBI" id="CHEBI:64076"/>
        <dbReference type="ChEBI" id="CHEBI:64077"/>
        <dbReference type="EC" id="5.1.99.6"/>
    </reaction>
</comment>
<dbReference type="HAMAP" id="MF_01965">
    <property type="entry name" value="NADHX_dehydratase"/>
    <property type="match status" value="1"/>
</dbReference>
<dbReference type="InterPro" id="IPR036652">
    <property type="entry name" value="YjeF_N_dom_sf"/>
</dbReference>
<evidence type="ECO:0000256" key="9">
    <source>
        <dbReference type="ARBA" id="ARBA00022958"/>
    </source>
</evidence>
<dbReference type="Gene3D" id="3.40.1190.20">
    <property type="match status" value="1"/>
</dbReference>
<keyword evidence="6 17" id="KW-0547">Nucleotide-binding</keyword>
<accession>A0AAW5K386</accession>
<feature type="binding site" evidence="17">
    <location>
        <position position="388"/>
    </location>
    <ligand>
        <name>(6S)-NADPHX</name>
        <dbReference type="ChEBI" id="CHEBI:64076"/>
    </ligand>
</feature>
<keyword evidence="23" id="KW-1185">Reference proteome</keyword>
<dbReference type="AlphaFoldDB" id="A0AAW5K386"/>
<comment type="caution">
    <text evidence="18">Lacks conserved residue(s) required for the propagation of feature annotation.</text>
</comment>
<dbReference type="NCBIfam" id="TIGR00196">
    <property type="entry name" value="yjeF_cterm"/>
    <property type="match status" value="1"/>
</dbReference>
<evidence type="ECO:0000256" key="7">
    <source>
        <dbReference type="ARBA" id="ARBA00022840"/>
    </source>
</evidence>
<evidence type="ECO:0000259" key="20">
    <source>
        <dbReference type="PROSITE" id="PS51383"/>
    </source>
</evidence>
<evidence type="ECO:0000256" key="12">
    <source>
        <dbReference type="ARBA" id="ARBA00023239"/>
    </source>
</evidence>
<comment type="similarity">
    <text evidence="4 19">In the C-terminal section; belongs to the NnrD/CARKD family.</text>
</comment>
<dbReference type="PROSITE" id="PS51385">
    <property type="entry name" value="YJEF_N"/>
    <property type="match status" value="1"/>
</dbReference>
<comment type="catalytic activity">
    <reaction evidence="16 17 19">
        <text>(6S)-NADPHX + ADP = AMP + phosphate + NADPH + H(+)</text>
        <dbReference type="Rhea" id="RHEA:32235"/>
        <dbReference type="ChEBI" id="CHEBI:15378"/>
        <dbReference type="ChEBI" id="CHEBI:43474"/>
        <dbReference type="ChEBI" id="CHEBI:57783"/>
        <dbReference type="ChEBI" id="CHEBI:64076"/>
        <dbReference type="ChEBI" id="CHEBI:456215"/>
        <dbReference type="ChEBI" id="CHEBI:456216"/>
        <dbReference type="EC" id="4.2.1.136"/>
    </reaction>
</comment>
<evidence type="ECO:0000256" key="4">
    <source>
        <dbReference type="ARBA" id="ARBA00009524"/>
    </source>
</evidence>
<dbReference type="PIRSF" id="PIRSF017184">
    <property type="entry name" value="Nnr"/>
    <property type="match status" value="1"/>
</dbReference>
<dbReference type="InterPro" id="IPR030677">
    <property type="entry name" value="Nnr"/>
</dbReference>
<dbReference type="RefSeq" id="WP_256181845.1">
    <property type="nucleotide sequence ID" value="NZ_JANFYT010000014.1"/>
</dbReference>
<evidence type="ECO:0000256" key="3">
    <source>
        <dbReference type="ARBA" id="ARBA00006001"/>
    </source>
</evidence>
<feature type="binding site" evidence="17">
    <location>
        <position position="338"/>
    </location>
    <ligand>
        <name>(6S)-NADPHX</name>
        <dbReference type="ChEBI" id="CHEBI:64076"/>
    </ligand>
</feature>
<dbReference type="PANTHER" id="PTHR12592">
    <property type="entry name" value="ATP-DEPENDENT (S)-NAD(P)H-HYDRATE DEHYDRATASE FAMILY MEMBER"/>
    <property type="match status" value="1"/>
</dbReference>
<evidence type="ECO:0000256" key="6">
    <source>
        <dbReference type="ARBA" id="ARBA00022741"/>
    </source>
</evidence>
<keyword evidence="10 17" id="KW-0520">NAD</keyword>
<evidence type="ECO:0000256" key="10">
    <source>
        <dbReference type="ARBA" id="ARBA00023027"/>
    </source>
</evidence>
<dbReference type="PANTHER" id="PTHR12592:SF0">
    <property type="entry name" value="ATP-DEPENDENT (S)-NAD(P)H-HYDRATE DEHYDRATASE"/>
    <property type="match status" value="1"/>
</dbReference>